<comment type="caution">
    <text evidence="3">The sequence shown here is derived from an EMBL/GenBank/DDBJ whole genome shotgun (WGS) entry which is preliminary data.</text>
</comment>
<protein>
    <recommendedName>
        <fullName evidence="2">PB1-like domain-containing protein</fullName>
    </recommendedName>
</protein>
<name>A0ABD3AVG6_9GENT</name>
<gene>
    <name evidence="3" type="ORF">ACH5RR_003591</name>
</gene>
<evidence type="ECO:0000313" key="4">
    <source>
        <dbReference type="Proteomes" id="UP001630127"/>
    </source>
</evidence>
<organism evidence="3 4">
    <name type="scientific">Cinchona calisaya</name>
    <dbReference type="NCBI Taxonomy" id="153742"/>
    <lineage>
        <taxon>Eukaryota</taxon>
        <taxon>Viridiplantae</taxon>
        <taxon>Streptophyta</taxon>
        <taxon>Embryophyta</taxon>
        <taxon>Tracheophyta</taxon>
        <taxon>Spermatophyta</taxon>
        <taxon>Magnoliopsida</taxon>
        <taxon>eudicotyledons</taxon>
        <taxon>Gunneridae</taxon>
        <taxon>Pentapetalae</taxon>
        <taxon>asterids</taxon>
        <taxon>lamiids</taxon>
        <taxon>Gentianales</taxon>
        <taxon>Rubiaceae</taxon>
        <taxon>Cinchonoideae</taxon>
        <taxon>Cinchoneae</taxon>
        <taxon>Cinchona</taxon>
    </lineage>
</organism>
<feature type="compositionally biased region" description="Basic and acidic residues" evidence="1">
    <location>
        <begin position="172"/>
        <end position="187"/>
    </location>
</feature>
<evidence type="ECO:0000313" key="3">
    <source>
        <dbReference type="EMBL" id="KAL3535130.1"/>
    </source>
</evidence>
<evidence type="ECO:0000256" key="1">
    <source>
        <dbReference type="SAM" id="MobiDB-lite"/>
    </source>
</evidence>
<accession>A0ABD3AVG6</accession>
<sequence length="187" mass="21608">MDKQENCRDNWRLQIHMHYGGKVKRKPSLIYTGKCKKVFEPFDPDYLQVDFLRRMYRSVDEDAFNMKLFYSLPCHWLEGGVVDINRDTDVELLTSSHEGSLYIHIYVEKGEIPIQAVSTIEELLFKRVSTEGPLCLPYHSSFESLGANKGQANEVSTAEVNKGAKKKKKKKTNECRNSSKEIRQKAD</sequence>
<feature type="domain" description="PB1-like" evidence="2">
    <location>
        <begin position="13"/>
        <end position="108"/>
    </location>
</feature>
<feature type="compositionally biased region" description="Polar residues" evidence="1">
    <location>
        <begin position="150"/>
        <end position="159"/>
    </location>
</feature>
<evidence type="ECO:0000259" key="2">
    <source>
        <dbReference type="Pfam" id="PF26130"/>
    </source>
</evidence>
<keyword evidence="4" id="KW-1185">Reference proteome</keyword>
<reference evidence="3 4" key="1">
    <citation type="submission" date="2024-11" db="EMBL/GenBank/DDBJ databases">
        <title>A near-complete genome assembly of Cinchona calisaya.</title>
        <authorList>
            <person name="Lian D.C."/>
            <person name="Zhao X.W."/>
            <person name="Wei L."/>
        </authorList>
    </citation>
    <scope>NUCLEOTIDE SEQUENCE [LARGE SCALE GENOMIC DNA]</scope>
    <source>
        <tissue evidence="3">Nenye</tissue>
    </source>
</reference>
<feature type="region of interest" description="Disordered" evidence="1">
    <location>
        <begin position="147"/>
        <end position="187"/>
    </location>
</feature>
<dbReference type="Proteomes" id="UP001630127">
    <property type="component" value="Unassembled WGS sequence"/>
</dbReference>
<dbReference type="AlphaFoldDB" id="A0ABD3AVG6"/>
<dbReference type="EMBL" id="JBJUIK010000002">
    <property type="protein sequence ID" value="KAL3535130.1"/>
    <property type="molecule type" value="Genomic_DNA"/>
</dbReference>
<proteinExistence type="predicted"/>
<dbReference type="InterPro" id="IPR058594">
    <property type="entry name" value="PB1-like_dom_pln"/>
</dbReference>
<dbReference type="Pfam" id="PF26130">
    <property type="entry name" value="PB1-like"/>
    <property type="match status" value="1"/>
</dbReference>